<proteinExistence type="inferred from homology"/>
<reference evidence="15" key="1">
    <citation type="journal article" date="2020" name="mSystems">
        <title>Genome- and Community-Level Interaction Insights into Carbon Utilization and Element Cycling Functions of Hydrothermarchaeota in Hydrothermal Sediment.</title>
        <authorList>
            <person name="Zhou Z."/>
            <person name="Liu Y."/>
            <person name="Xu W."/>
            <person name="Pan J."/>
            <person name="Luo Z.H."/>
            <person name="Li M."/>
        </authorList>
    </citation>
    <scope>NUCLEOTIDE SEQUENCE [LARGE SCALE GENOMIC DNA]</scope>
    <source>
        <strain evidence="15">HyVt-458</strain>
    </source>
</reference>
<evidence type="ECO:0000256" key="3">
    <source>
        <dbReference type="ARBA" id="ARBA00021622"/>
    </source>
</evidence>
<evidence type="ECO:0000256" key="1">
    <source>
        <dbReference type="ARBA" id="ARBA00004651"/>
    </source>
</evidence>
<dbReference type="GO" id="GO:0005886">
    <property type="term" value="C:plasma membrane"/>
    <property type="evidence" value="ECO:0007669"/>
    <property type="project" value="UniProtKB-SubCell"/>
</dbReference>
<dbReference type="GO" id="GO:0044780">
    <property type="term" value="P:bacterial-type flagellum assembly"/>
    <property type="evidence" value="ECO:0007669"/>
    <property type="project" value="InterPro"/>
</dbReference>
<keyword evidence="15" id="KW-0282">Flagellum</keyword>
<keyword evidence="9 13" id="KW-1133">Transmembrane helix</keyword>
<dbReference type="PANTHER" id="PTHR30531:SF12">
    <property type="entry name" value="FLAGELLAR BIOSYNTHETIC PROTEIN FLHB"/>
    <property type="match status" value="1"/>
</dbReference>
<evidence type="ECO:0000256" key="5">
    <source>
        <dbReference type="ARBA" id="ARBA00022475"/>
    </source>
</evidence>
<dbReference type="PANTHER" id="PTHR30531">
    <property type="entry name" value="FLAGELLAR BIOSYNTHETIC PROTEIN FLHB"/>
    <property type="match status" value="1"/>
</dbReference>
<evidence type="ECO:0000313" key="15">
    <source>
        <dbReference type="EMBL" id="HEC06760.1"/>
    </source>
</evidence>
<dbReference type="GO" id="GO:0009306">
    <property type="term" value="P:protein secretion"/>
    <property type="evidence" value="ECO:0007669"/>
    <property type="project" value="InterPro"/>
</dbReference>
<dbReference type="Pfam" id="PF01312">
    <property type="entry name" value="Bac_export_2"/>
    <property type="match status" value="1"/>
</dbReference>
<evidence type="ECO:0000256" key="14">
    <source>
        <dbReference type="SAM" id="MobiDB-lite"/>
    </source>
</evidence>
<evidence type="ECO:0000256" key="13">
    <source>
        <dbReference type="RuleBase" id="RU364091"/>
    </source>
</evidence>
<protein>
    <recommendedName>
        <fullName evidence="3 13">Flagellar biosynthetic protein FlhB</fullName>
    </recommendedName>
</protein>
<evidence type="ECO:0000256" key="12">
    <source>
        <dbReference type="ARBA" id="ARBA00025078"/>
    </source>
</evidence>
<name>A0A831RXY2_9GAMM</name>
<keyword evidence="4 13" id="KW-0813">Transport</keyword>
<evidence type="ECO:0000256" key="10">
    <source>
        <dbReference type="ARBA" id="ARBA00023136"/>
    </source>
</evidence>
<dbReference type="EMBL" id="DRLF01000277">
    <property type="protein sequence ID" value="HEC06760.1"/>
    <property type="molecule type" value="Genomic_DNA"/>
</dbReference>
<feature type="transmembrane region" description="Helical" evidence="13">
    <location>
        <begin position="150"/>
        <end position="169"/>
    </location>
</feature>
<feature type="region of interest" description="Disordered" evidence="14">
    <location>
        <begin position="1"/>
        <end position="27"/>
    </location>
</feature>
<comment type="similarity">
    <text evidence="2 13">Belongs to the type III secretion exporter family.</text>
</comment>
<evidence type="ECO:0000256" key="9">
    <source>
        <dbReference type="ARBA" id="ARBA00022989"/>
    </source>
</evidence>
<comment type="function">
    <text evidence="12 13">Required for formation of the rod structure in the basal body of the flagellar apparatus. Together with FliI and FliH, may constitute the export apparatus of flagellin.</text>
</comment>
<dbReference type="SUPFAM" id="SSF160544">
    <property type="entry name" value="EscU C-terminal domain-like"/>
    <property type="match status" value="1"/>
</dbReference>
<gene>
    <name evidence="13 15" type="primary">flhB</name>
    <name evidence="15" type="ORF">ENJ12_07910</name>
</gene>
<organism evidence="15">
    <name type="scientific">Thiolapillus brandeum</name>
    <dbReference type="NCBI Taxonomy" id="1076588"/>
    <lineage>
        <taxon>Bacteria</taxon>
        <taxon>Pseudomonadati</taxon>
        <taxon>Pseudomonadota</taxon>
        <taxon>Gammaproteobacteria</taxon>
        <taxon>Chromatiales</taxon>
        <taxon>Sedimenticolaceae</taxon>
        <taxon>Thiolapillus</taxon>
    </lineage>
</organism>
<dbReference type="PRINTS" id="PR00950">
    <property type="entry name" value="TYPE3IMSPROT"/>
</dbReference>
<evidence type="ECO:0000256" key="11">
    <source>
        <dbReference type="ARBA" id="ARBA00023225"/>
    </source>
</evidence>
<keyword evidence="10 13" id="KW-0472">Membrane</keyword>
<keyword evidence="11 13" id="KW-1006">Bacterial flagellum protein export</keyword>
<evidence type="ECO:0000256" key="6">
    <source>
        <dbReference type="ARBA" id="ARBA00022692"/>
    </source>
</evidence>
<sequence length="374" mass="40810">MSQGSGEERTEEPTPKRLREAKEKGQVPRSRELNGTIVLIVAAVGLMLLGSVLVDDLAQIMRDALSISRDEVRDPVVLVQQLGSVVGKALWLLTPFMALLVLAAMSGPVSMGGFSFSTKAIAFKAEKLNPIKGLGRIFSAKGLMELLKTVAKFMLVAVVSALLLWSLRMELLSLAYESLGQALRHAGTLFVWAFLALSSVLILVAAIDVPFQLYQHKKQLKMTLKEIKDEAKETEGRPEVKGKIRALQREMSQRRMMEEVPTADVVVTNPTHYAVALRYDRTGSGAPRVIAKGADLIAMRIREIASSHDITIVSAPPLARALYATTELDQEIPAELYVAVAHILAYVYQLDAARSQGGAEPSAPTDLPVPDEFK</sequence>
<accession>A0A831RXY2</accession>
<dbReference type="NCBIfam" id="TIGR00328">
    <property type="entry name" value="flhB"/>
    <property type="match status" value="1"/>
</dbReference>
<feature type="transmembrane region" description="Helical" evidence="13">
    <location>
        <begin position="189"/>
        <end position="211"/>
    </location>
</feature>
<dbReference type="InterPro" id="IPR029025">
    <property type="entry name" value="T3SS_substrate_exporter_C"/>
</dbReference>
<evidence type="ECO:0000256" key="4">
    <source>
        <dbReference type="ARBA" id="ARBA00022448"/>
    </source>
</evidence>
<keyword evidence="5 13" id="KW-1003">Cell membrane</keyword>
<dbReference type="FunFam" id="3.40.1690.10:FF:000001">
    <property type="entry name" value="Flagellar biosynthetic protein FlhB"/>
    <property type="match status" value="1"/>
</dbReference>
<dbReference type="AlphaFoldDB" id="A0A831RXY2"/>
<dbReference type="Proteomes" id="UP000886339">
    <property type="component" value="Unassembled WGS sequence"/>
</dbReference>
<keyword evidence="7 13" id="KW-1005">Bacterial flagellum biogenesis</keyword>
<feature type="transmembrane region" description="Helical" evidence="13">
    <location>
        <begin position="33"/>
        <end position="54"/>
    </location>
</feature>
<dbReference type="Gene3D" id="3.40.1690.10">
    <property type="entry name" value="secretion proteins EscU"/>
    <property type="match status" value="1"/>
</dbReference>
<dbReference type="InterPro" id="IPR006136">
    <property type="entry name" value="FlhB"/>
</dbReference>
<evidence type="ECO:0000256" key="7">
    <source>
        <dbReference type="ARBA" id="ARBA00022795"/>
    </source>
</evidence>
<comment type="caution">
    <text evidence="15">The sequence shown here is derived from an EMBL/GenBank/DDBJ whole genome shotgun (WGS) entry which is preliminary data.</text>
</comment>
<keyword evidence="8 13" id="KW-0653">Protein transport</keyword>
<keyword evidence="6 13" id="KW-0812">Transmembrane</keyword>
<keyword evidence="15" id="KW-0969">Cilium</keyword>
<keyword evidence="15" id="KW-0966">Cell projection</keyword>
<feature type="transmembrane region" description="Helical" evidence="13">
    <location>
        <begin position="89"/>
        <end position="109"/>
    </location>
</feature>
<dbReference type="Gene3D" id="6.10.250.2080">
    <property type="match status" value="1"/>
</dbReference>
<dbReference type="InterPro" id="IPR006135">
    <property type="entry name" value="T3SS_substrate_exporter"/>
</dbReference>
<evidence type="ECO:0000256" key="8">
    <source>
        <dbReference type="ARBA" id="ARBA00022927"/>
    </source>
</evidence>
<evidence type="ECO:0000256" key="2">
    <source>
        <dbReference type="ARBA" id="ARBA00010690"/>
    </source>
</evidence>
<comment type="subcellular location">
    <subcellularLocation>
        <location evidence="1">Cell membrane</location>
        <topology evidence="1">Multi-pass membrane protein</topology>
    </subcellularLocation>
</comment>